<dbReference type="GO" id="GO:0016646">
    <property type="term" value="F:oxidoreductase activity, acting on the CH-NH group of donors, NAD or NADP as acceptor"/>
    <property type="evidence" value="ECO:0007669"/>
    <property type="project" value="UniProtKB-ARBA"/>
</dbReference>
<gene>
    <name evidence="5" type="ORF">AVL63_05930</name>
</gene>
<dbReference type="EMBL" id="LQBM01000004">
    <property type="protein sequence ID" value="KUG58030.1"/>
    <property type="molecule type" value="Genomic_DNA"/>
</dbReference>
<dbReference type="SUPFAM" id="SSF50475">
    <property type="entry name" value="FMN-binding split barrel"/>
    <property type="match status" value="1"/>
</dbReference>
<dbReference type="PANTHER" id="PTHR43567:SF1">
    <property type="entry name" value="FLAVOREDOXIN"/>
    <property type="match status" value="1"/>
</dbReference>
<evidence type="ECO:0000313" key="5">
    <source>
        <dbReference type="EMBL" id="KUG58030.1"/>
    </source>
</evidence>
<evidence type="ECO:0000256" key="3">
    <source>
        <dbReference type="ARBA" id="ARBA00038054"/>
    </source>
</evidence>
<evidence type="ECO:0000259" key="4">
    <source>
        <dbReference type="SMART" id="SM00903"/>
    </source>
</evidence>
<dbReference type="GO" id="GO:0010181">
    <property type="term" value="F:FMN binding"/>
    <property type="evidence" value="ECO:0007669"/>
    <property type="project" value="InterPro"/>
</dbReference>
<keyword evidence="6" id="KW-1185">Reference proteome</keyword>
<evidence type="ECO:0000256" key="1">
    <source>
        <dbReference type="ARBA" id="ARBA00001917"/>
    </source>
</evidence>
<dbReference type="InterPro" id="IPR012349">
    <property type="entry name" value="Split_barrel_FMN-bd"/>
</dbReference>
<dbReference type="OrthoDB" id="9792436at2"/>
<sequence length="185" mass="20496">MNGFVPYPVRETYRLIEPGPTVLISTSDGVRDNIMTNAFNMPVRHDGILAVIVGTWDTSFATLQATRQCVIGIPGADLMRTTVQVGNSSSQDLDKWKHFGLTRVPGVSVAAPLIGECVANIECKVEDDSLVEDYSLWLLRTTAAWIRPDAVPAPEFHHRGNGTFTTNGELHDLSDEMTKWKYFTD</sequence>
<dbReference type="AlphaFoldDB" id="A0A0W8IDK8"/>
<feature type="domain" description="Flavin reductase like" evidence="4">
    <location>
        <begin position="14"/>
        <end position="163"/>
    </location>
</feature>
<comment type="similarity">
    <text evidence="3">Belongs to the flavoredoxin family.</text>
</comment>
<evidence type="ECO:0000313" key="6">
    <source>
        <dbReference type="Proteomes" id="UP000054023"/>
    </source>
</evidence>
<name>A0A0W8IDK8_9MICC</name>
<organism evidence="5 6">
    <name type="scientific">Nesterenkonia jeotgali</name>
    <dbReference type="NCBI Taxonomy" id="317018"/>
    <lineage>
        <taxon>Bacteria</taxon>
        <taxon>Bacillati</taxon>
        <taxon>Actinomycetota</taxon>
        <taxon>Actinomycetes</taxon>
        <taxon>Micrococcales</taxon>
        <taxon>Micrococcaceae</taxon>
        <taxon>Nesterenkonia</taxon>
    </lineage>
</organism>
<accession>A0A0W8IDK8</accession>
<dbReference type="PANTHER" id="PTHR43567">
    <property type="entry name" value="FLAVOREDOXIN-RELATED-RELATED"/>
    <property type="match status" value="1"/>
</dbReference>
<dbReference type="STRING" id="317018.AVL63_05930"/>
<evidence type="ECO:0000256" key="2">
    <source>
        <dbReference type="ARBA" id="ARBA00022630"/>
    </source>
</evidence>
<dbReference type="SMART" id="SM00903">
    <property type="entry name" value="Flavin_Reduct"/>
    <property type="match status" value="1"/>
</dbReference>
<proteinExistence type="inferred from homology"/>
<dbReference type="InterPro" id="IPR052174">
    <property type="entry name" value="Flavoredoxin"/>
</dbReference>
<comment type="cofactor">
    <cofactor evidence="1">
        <name>FMN</name>
        <dbReference type="ChEBI" id="CHEBI:58210"/>
    </cofactor>
</comment>
<comment type="caution">
    <text evidence="5">The sequence shown here is derived from an EMBL/GenBank/DDBJ whole genome shotgun (WGS) entry which is preliminary data.</text>
</comment>
<reference evidence="6" key="1">
    <citation type="submission" date="2015-12" db="EMBL/GenBank/DDBJ databases">
        <authorList>
            <person name="Nair G.R."/>
            <person name="Kaur G."/>
            <person name="Mayilraj S."/>
        </authorList>
    </citation>
    <scope>NUCLEOTIDE SEQUENCE [LARGE SCALE GENOMIC DNA]</scope>
    <source>
        <strain evidence="6">CD08_7</strain>
    </source>
</reference>
<protein>
    <recommendedName>
        <fullName evidence="4">Flavin reductase like domain-containing protein</fullName>
    </recommendedName>
</protein>
<dbReference type="Gene3D" id="2.30.110.10">
    <property type="entry name" value="Electron Transport, Fmn-binding Protein, Chain A"/>
    <property type="match status" value="1"/>
</dbReference>
<dbReference type="InterPro" id="IPR002563">
    <property type="entry name" value="Flavin_Rdtase-like_dom"/>
</dbReference>
<keyword evidence="2" id="KW-0285">Flavoprotein</keyword>
<dbReference type="RefSeq" id="WP_058889261.1">
    <property type="nucleotide sequence ID" value="NZ_LQBM01000004.1"/>
</dbReference>
<dbReference type="Proteomes" id="UP000054023">
    <property type="component" value="Unassembled WGS sequence"/>
</dbReference>
<dbReference type="Pfam" id="PF01613">
    <property type="entry name" value="Flavin_Reduct"/>
    <property type="match status" value="1"/>
</dbReference>